<feature type="transmembrane region" description="Helical" evidence="2">
    <location>
        <begin position="353"/>
        <end position="372"/>
    </location>
</feature>
<organism evidence="4 5">
    <name type="scientific">Apiospora arundinis</name>
    <dbReference type="NCBI Taxonomy" id="335852"/>
    <lineage>
        <taxon>Eukaryota</taxon>
        <taxon>Fungi</taxon>
        <taxon>Dikarya</taxon>
        <taxon>Ascomycota</taxon>
        <taxon>Pezizomycotina</taxon>
        <taxon>Sordariomycetes</taxon>
        <taxon>Xylariomycetidae</taxon>
        <taxon>Amphisphaeriales</taxon>
        <taxon>Apiosporaceae</taxon>
        <taxon>Apiospora</taxon>
    </lineage>
</organism>
<keyword evidence="5" id="KW-1185">Reference proteome</keyword>
<evidence type="ECO:0000259" key="3">
    <source>
        <dbReference type="Pfam" id="PF20237"/>
    </source>
</evidence>
<comment type="caution">
    <text evidence="4">The sequence shown here is derived from an EMBL/GenBank/DDBJ whole genome shotgun (WGS) entry which is preliminary data.</text>
</comment>
<accession>A0ABR2HZ82</accession>
<dbReference type="EMBL" id="JAPCWZ010000007">
    <property type="protein sequence ID" value="KAK8855222.1"/>
    <property type="molecule type" value="Genomic_DNA"/>
</dbReference>
<feature type="compositionally biased region" description="Low complexity" evidence="1">
    <location>
        <begin position="172"/>
        <end position="183"/>
    </location>
</feature>
<evidence type="ECO:0000313" key="4">
    <source>
        <dbReference type="EMBL" id="KAK8855222.1"/>
    </source>
</evidence>
<gene>
    <name evidence="4" type="ORF">PGQ11_011134</name>
</gene>
<keyword evidence="2" id="KW-0472">Membrane</keyword>
<dbReference type="PANTHER" id="PTHR34502:SF3">
    <property type="entry name" value="DUF6594 DOMAIN-CONTAINING PROTEIN"/>
    <property type="match status" value="1"/>
</dbReference>
<dbReference type="InterPro" id="IPR046529">
    <property type="entry name" value="DUF6594"/>
</dbReference>
<dbReference type="PANTHER" id="PTHR34502">
    <property type="entry name" value="DUF6594 DOMAIN-CONTAINING PROTEIN-RELATED"/>
    <property type="match status" value="1"/>
</dbReference>
<sequence>MGVYIWLLDPTICYDVQVGKSIQITKTRITYKTIMDLEAYPSTPSGASRFHPDLDDAMKTPRFYKDDCDLDSECPDLYTDEDIMNCAPRGWPAIASRQMFYPNAGIHRKFSNLMQRILVQFEVELDCFEQKLLELDKKDEQNGTLQFLPFDRRELLSPYCGGEHRRQSTAGQQNTPIQQTQPTALDHRVPQTTPDQQTQRTTADQQTEPTPPIQQNGTSRDTGHRKERALLMDKITTLYKEYYHFITMHRDFQSMPRASRHQHRVHYKDITKDHLPGRAANQYLWARDDFVNTDRDTVHQWFESILYDSSRGFQKFLSVILCCFYTRDTLRGPSGEVVGYKVRAQRLEGLQKMVITCTSAVLLLIPVGLLHFHADSGKLLSFVITCASTLVFVVVITHFETDYGRALVGLCAFVAVLASFLANLSGSGAGR</sequence>
<name>A0ABR2HZ82_9PEZI</name>
<feature type="transmembrane region" description="Helical" evidence="2">
    <location>
        <begin position="379"/>
        <end position="399"/>
    </location>
</feature>
<feature type="domain" description="DUF6594" evidence="3">
    <location>
        <begin position="91"/>
        <end position="418"/>
    </location>
</feature>
<proteinExistence type="predicted"/>
<feature type="region of interest" description="Disordered" evidence="1">
    <location>
        <begin position="161"/>
        <end position="226"/>
    </location>
</feature>
<dbReference type="Pfam" id="PF20237">
    <property type="entry name" value="DUF6594"/>
    <property type="match status" value="1"/>
</dbReference>
<keyword evidence="2" id="KW-0812">Transmembrane</keyword>
<evidence type="ECO:0000256" key="2">
    <source>
        <dbReference type="SAM" id="Phobius"/>
    </source>
</evidence>
<feature type="transmembrane region" description="Helical" evidence="2">
    <location>
        <begin position="405"/>
        <end position="424"/>
    </location>
</feature>
<keyword evidence="2" id="KW-1133">Transmembrane helix</keyword>
<reference evidence="4 5" key="1">
    <citation type="journal article" date="2024" name="IMA Fungus">
        <title>Apiospora arundinis, a panoply of carbohydrate-active enzymes and secondary metabolites.</title>
        <authorList>
            <person name="Sorensen T."/>
            <person name="Petersen C."/>
            <person name="Muurmann A.T."/>
            <person name="Christiansen J.V."/>
            <person name="Brundto M.L."/>
            <person name="Overgaard C.K."/>
            <person name="Boysen A.T."/>
            <person name="Wollenberg R.D."/>
            <person name="Larsen T.O."/>
            <person name="Sorensen J.L."/>
            <person name="Nielsen K.L."/>
            <person name="Sondergaard T.E."/>
        </authorList>
    </citation>
    <scope>NUCLEOTIDE SEQUENCE [LARGE SCALE GENOMIC DNA]</scope>
    <source>
        <strain evidence="4 5">AAU 773</strain>
    </source>
</reference>
<protein>
    <recommendedName>
        <fullName evidence="3">DUF6594 domain-containing protein</fullName>
    </recommendedName>
</protein>
<evidence type="ECO:0000313" key="5">
    <source>
        <dbReference type="Proteomes" id="UP001390339"/>
    </source>
</evidence>
<evidence type="ECO:0000256" key="1">
    <source>
        <dbReference type="SAM" id="MobiDB-lite"/>
    </source>
</evidence>
<feature type="compositionally biased region" description="Low complexity" evidence="1">
    <location>
        <begin position="190"/>
        <end position="207"/>
    </location>
</feature>
<dbReference type="Proteomes" id="UP001390339">
    <property type="component" value="Unassembled WGS sequence"/>
</dbReference>